<sequence>MDSNISSAYVAVVLMAALAAAMPFHLSRILGPQRLLHAAYAAAALGLFYLLGATAFGWTFERQGVLLWAYLVFFLLAAGIAARRRMMLGAIGLPWLSALIQLGVVAYMFAPDSFRKPPVTAALFLYFIFEALVWLRGREAQETAPSAGANDRERPPLFMPKRRRGLAEASLAAAAIAIAFLLVAGPQAAHIGPEADPAQQEARTEETAPSVETATSEEPAAEANRSATNEEPKTESRESASADAPQAVGQATVEPSATAAKDPGVYTARAGDTFKSIARRLYGETSKWRAIAERNPDLKSKKLRAGQLVNLPSAPTR</sequence>
<organism evidence="4 5">
    <name type="scientific">Methylocystis rosea</name>
    <dbReference type="NCBI Taxonomy" id="173366"/>
    <lineage>
        <taxon>Bacteria</taxon>
        <taxon>Pseudomonadati</taxon>
        <taxon>Pseudomonadota</taxon>
        <taxon>Alphaproteobacteria</taxon>
        <taxon>Hyphomicrobiales</taxon>
        <taxon>Methylocystaceae</taxon>
        <taxon>Methylocystis</taxon>
    </lineage>
</organism>
<evidence type="ECO:0000313" key="4">
    <source>
        <dbReference type="EMBL" id="QGM92902.1"/>
    </source>
</evidence>
<feature type="transmembrane region" description="Helical" evidence="2">
    <location>
        <begin position="116"/>
        <end position="135"/>
    </location>
</feature>
<feature type="transmembrane region" description="Helical" evidence="2">
    <location>
        <begin position="166"/>
        <end position="185"/>
    </location>
</feature>
<name>A0ABX6EGB2_9HYPH</name>
<dbReference type="CDD" id="cd00118">
    <property type="entry name" value="LysM"/>
    <property type="match status" value="1"/>
</dbReference>
<keyword evidence="5" id="KW-1185">Reference proteome</keyword>
<gene>
    <name evidence="4" type="ORF">F7D13_02110</name>
</gene>
<evidence type="ECO:0000256" key="1">
    <source>
        <dbReference type="SAM" id="MobiDB-lite"/>
    </source>
</evidence>
<keyword evidence="2" id="KW-1133">Transmembrane helix</keyword>
<dbReference type="Pfam" id="PF01476">
    <property type="entry name" value="LysM"/>
    <property type="match status" value="1"/>
</dbReference>
<dbReference type="InterPro" id="IPR018392">
    <property type="entry name" value="LysM"/>
</dbReference>
<feature type="transmembrane region" description="Helical" evidence="2">
    <location>
        <begin position="6"/>
        <end position="26"/>
    </location>
</feature>
<proteinExistence type="predicted"/>
<feature type="domain" description="LysM" evidence="3">
    <location>
        <begin position="264"/>
        <end position="311"/>
    </location>
</feature>
<dbReference type="SMART" id="SM00257">
    <property type="entry name" value="LysM"/>
    <property type="match status" value="1"/>
</dbReference>
<evidence type="ECO:0000259" key="3">
    <source>
        <dbReference type="PROSITE" id="PS51782"/>
    </source>
</evidence>
<reference evidence="5" key="1">
    <citation type="submission" date="2019-09" db="EMBL/GenBank/DDBJ databases">
        <title>Isolation and complete genome sequencing of Methylocystis species.</title>
        <authorList>
            <person name="Rumah B.L."/>
            <person name="Stead C.E."/>
            <person name="Stevens B.C."/>
            <person name="Minton N.P."/>
            <person name="Grosse-Honebrink A."/>
            <person name="Zhang Y."/>
        </authorList>
    </citation>
    <scope>NUCLEOTIDE SEQUENCE [LARGE SCALE GENOMIC DNA]</scope>
    <source>
        <strain evidence="5">BRCS1</strain>
    </source>
</reference>
<keyword evidence="2" id="KW-0812">Transmembrane</keyword>
<dbReference type="PROSITE" id="PS51782">
    <property type="entry name" value="LYSM"/>
    <property type="match status" value="1"/>
</dbReference>
<evidence type="ECO:0000256" key="2">
    <source>
        <dbReference type="SAM" id="Phobius"/>
    </source>
</evidence>
<feature type="region of interest" description="Disordered" evidence="1">
    <location>
        <begin position="192"/>
        <end position="270"/>
    </location>
</feature>
<feature type="compositionally biased region" description="Low complexity" evidence="1">
    <location>
        <begin position="212"/>
        <end position="223"/>
    </location>
</feature>
<feature type="compositionally biased region" description="Basic and acidic residues" evidence="1">
    <location>
        <begin position="228"/>
        <end position="240"/>
    </location>
</feature>
<dbReference type="Gene3D" id="3.10.350.10">
    <property type="entry name" value="LysM domain"/>
    <property type="match status" value="1"/>
</dbReference>
<dbReference type="RefSeq" id="WP_154450833.1">
    <property type="nucleotide sequence ID" value="NZ_CP044328.1"/>
</dbReference>
<feature type="transmembrane region" description="Helical" evidence="2">
    <location>
        <begin position="89"/>
        <end position="110"/>
    </location>
</feature>
<feature type="transmembrane region" description="Helical" evidence="2">
    <location>
        <begin position="65"/>
        <end position="82"/>
    </location>
</feature>
<dbReference type="Proteomes" id="UP000424673">
    <property type="component" value="Chromosome"/>
</dbReference>
<accession>A0ABX6EGB2</accession>
<reference evidence="4 5" key="2">
    <citation type="journal article" date="2021" name="AMB Express">
        <title>Isolation and characterisation of Methylocystis spp. for poly-3-hydroxybutyrate production using waste methane feedstocks.</title>
        <authorList>
            <person name="Rumah B.L."/>
            <person name="Stead C.E."/>
            <person name="Claxton Stevens B.H."/>
            <person name="Minton N.P."/>
            <person name="Grosse-Honebrink A."/>
            <person name="Zhang Y."/>
        </authorList>
    </citation>
    <scope>NUCLEOTIDE SEQUENCE [LARGE SCALE GENOMIC DNA]</scope>
    <source>
        <strain evidence="4 5">BRCS1</strain>
    </source>
</reference>
<keyword evidence="2" id="KW-0472">Membrane</keyword>
<dbReference type="EMBL" id="CP044328">
    <property type="protein sequence ID" value="QGM92902.1"/>
    <property type="molecule type" value="Genomic_DNA"/>
</dbReference>
<dbReference type="InterPro" id="IPR036779">
    <property type="entry name" value="LysM_dom_sf"/>
</dbReference>
<feature type="transmembrane region" description="Helical" evidence="2">
    <location>
        <begin position="38"/>
        <end position="59"/>
    </location>
</feature>
<protein>
    <submittedName>
        <fullName evidence="4">LysM peptidoglycan-binding domain-containing protein</fullName>
    </submittedName>
</protein>
<evidence type="ECO:0000313" key="5">
    <source>
        <dbReference type="Proteomes" id="UP000424673"/>
    </source>
</evidence>